<comment type="similarity">
    <text evidence="2 6">Belongs to the pseudouridine synthase RluA family.</text>
</comment>
<dbReference type="InterPro" id="IPR020103">
    <property type="entry name" value="PsdUridine_synth_cat_dom_sf"/>
</dbReference>
<dbReference type="InterPro" id="IPR050188">
    <property type="entry name" value="RluA_PseudoU_synthase"/>
</dbReference>
<evidence type="ECO:0000256" key="6">
    <source>
        <dbReference type="RuleBase" id="RU362028"/>
    </source>
</evidence>
<dbReference type="AlphaFoldDB" id="A0A0R2QG03"/>
<dbReference type="InterPro" id="IPR036986">
    <property type="entry name" value="S4_RNA-bd_sf"/>
</dbReference>
<gene>
    <name evidence="8" type="ORF">ABR75_08755</name>
</gene>
<dbReference type="PANTHER" id="PTHR21600">
    <property type="entry name" value="MITOCHONDRIAL RNA PSEUDOURIDINE SYNTHASE"/>
    <property type="match status" value="1"/>
</dbReference>
<comment type="catalytic activity">
    <reaction evidence="1 6">
        <text>a uridine in RNA = a pseudouridine in RNA</text>
        <dbReference type="Rhea" id="RHEA:48348"/>
        <dbReference type="Rhea" id="RHEA-COMP:12068"/>
        <dbReference type="Rhea" id="RHEA-COMP:12069"/>
        <dbReference type="ChEBI" id="CHEBI:65314"/>
        <dbReference type="ChEBI" id="CHEBI:65315"/>
    </reaction>
</comment>
<dbReference type="SUPFAM" id="SSF55174">
    <property type="entry name" value="Alpha-L RNA-binding motif"/>
    <property type="match status" value="1"/>
</dbReference>
<comment type="caution">
    <text evidence="8">The sequence shown here is derived from an EMBL/GenBank/DDBJ whole genome shotgun (WGS) entry which is preliminary data.</text>
</comment>
<comment type="function">
    <text evidence="6">Responsible for synthesis of pseudouridine from uracil.</text>
</comment>
<dbReference type="EMBL" id="LIBJ01000047">
    <property type="protein sequence ID" value="KRO49052.1"/>
    <property type="molecule type" value="Genomic_DNA"/>
</dbReference>
<dbReference type="CDD" id="cd00165">
    <property type="entry name" value="S4"/>
    <property type="match status" value="1"/>
</dbReference>
<evidence type="ECO:0000313" key="8">
    <source>
        <dbReference type="EMBL" id="KRO49052.1"/>
    </source>
</evidence>
<evidence type="ECO:0000313" key="9">
    <source>
        <dbReference type="Proteomes" id="UP000051017"/>
    </source>
</evidence>
<sequence length="304" mass="32247">MLNEIIPAALNDQRLDRIVALIADVSRASAALLIQAGGVVVDGVCAKTGKTKIAEGQTIAIDTALLPKKELPMADASVILDVVYEDTDVVVVNKRAGLVVHPGAGNPTGTMVNGALARFPEMASAGDPLRPGVVHRLDAGTTGLMVMAKTQAAYEALVDALSKREVKRTYLALIWGHPTVLSGTIDAPIGRDQKDPTRMGVVVDGKAARTRFEVKSKFDLPLPSSLVECNLETGRTHQIRVHLESIGHPVVGDSTYGGARSSLSAPRPMLHAHQLAFVHPVSGESMSFEAEMPDDMKVLLARCS</sequence>
<evidence type="ECO:0000256" key="3">
    <source>
        <dbReference type="ARBA" id="ARBA00023235"/>
    </source>
</evidence>
<feature type="active site" evidence="4">
    <location>
        <position position="138"/>
    </location>
</feature>
<dbReference type="PANTHER" id="PTHR21600:SF44">
    <property type="entry name" value="RIBOSOMAL LARGE SUBUNIT PSEUDOURIDINE SYNTHASE D"/>
    <property type="match status" value="1"/>
</dbReference>
<evidence type="ECO:0000256" key="5">
    <source>
        <dbReference type="PROSITE-ProRule" id="PRU00182"/>
    </source>
</evidence>
<dbReference type="GO" id="GO:0003723">
    <property type="term" value="F:RNA binding"/>
    <property type="evidence" value="ECO:0007669"/>
    <property type="project" value="UniProtKB-KW"/>
</dbReference>
<dbReference type="PROSITE" id="PS50889">
    <property type="entry name" value="S4"/>
    <property type="match status" value="1"/>
</dbReference>
<evidence type="ECO:0000256" key="2">
    <source>
        <dbReference type="ARBA" id="ARBA00010876"/>
    </source>
</evidence>
<dbReference type="SUPFAM" id="SSF55120">
    <property type="entry name" value="Pseudouridine synthase"/>
    <property type="match status" value="1"/>
</dbReference>
<dbReference type="EC" id="5.4.99.-" evidence="6"/>
<dbReference type="Pfam" id="PF00849">
    <property type="entry name" value="PseudoU_synth_2"/>
    <property type="match status" value="1"/>
</dbReference>
<protein>
    <recommendedName>
        <fullName evidence="6">Pseudouridine synthase</fullName>
        <ecNumber evidence="6">5.4.99.-</ecNumber>
    </recommendedName>
</protein>
<dbReference type="InterPro" id="IPR006225">
    <property type="entry name" value="PsdUridine_synth_RluC/D"/>
</dbReference>
<keyword evidence="3 6" id="KW-0413">Isomerase</keyword>
<organism evidence="8 9">
    <name type="scientific">Acidimicrobiia bacterium BACL6 MAG-120924-bin43</name>
    <dbReference type="NCBI Taxonomy" id="1655583"/>
    <lineage>
        <taxon>Bacteria</taxon>
        <taxon>Bacillati</taxon>
        <taxon>Actinomycetota</taxon>
        <taxon>Acidimicrobiia</taxon>
        <taxon>acIV cluster</taxon>
    </lineage>
</organism>
<name>A0A0R2QG03_9ACTN</name>
<proteinExistence type="inferred from homology"/>
<keyword evidence="5" id="KW-0694">RNA-binding</keyword>
<dbReference type="InterPro" id="IPR006145">
    <property type="entry name" value="PsdUridine_synth_RsuA/RluA"/>
</dbReference>
<dbReference type="Gene3D" id="3.30.2350.10">
    <property type="entry name" value="Pseudouridine synthase"/>
    <property type="match status" value="1"/>
</dbReference>
<dbReference type="Proteomes" id="UP000051017">
    <property type="component" value="Unassembled WGS sequence"/>
</dbReference>
<dbReference type="GO" id="GO:0000455">
    <property type="term" value="P:enzyme-directed rRNA pseudouridine synthesis"/>
    <property type="evidence" value="ECO:0007669"/>
    <property type="project" value="TreeGrafter"/>
</dbReference>
<dbReference type="PROSITE" id="PS01129">
    <property type="entry name" value="PSI_RLU"/>
    <property type="match status" value="1"/>
</dbReference>
<dbReference type="SMART" id="SM00363">
    <property type="entry name" value="S4"/>
    <property type="match status" value="1"/>
</dbReference>
<dbReference type="Gene3D" id="3.10.290.10">
    <property type="entry name" value="RNA-binding S4 domain"/>
    <property type="match status" value="1"/>
</dbReference>
<accession>A0A0R2QG03</accession>
<feature type="domain" description="RNA-binding S4" evidence="7">
    <location>
        <begin position="13"/>
        <end position="72"/>
    </location>
</feature>
<dbReference type="CDD" id="cd02869">
    <property type="entry name" value="PseudoU_synth_RluA_like"/>
    <property type="match status" value="1"/>
</dbReference>
<evidence type="ECO:0000259" key="7">
    <source>
        <dbReference type="SMART" id="SM00363"/>
    </source>
</evidence>
<dbReference type="NCBIfam" id="TIGR00005">
    <property type="entry name" value="rluA_subfam"/>
    <property type="match status" value="1"/>
</dbReference>
<reference evidence="8 9" key="1">
    <citation type="submission" date="2015-10" db="EMBL/GenBank/DDBJ databases">
        <title>Metagenome-Assembled Genomes uncover a global brackish microbiome.</title>
        <authorList>
            <person name="Hugerth L.W."/>
            <person name="Larsson J."/>
            <person name="Alneberg J."/>
            <person name="Lindh M.V."/>
            <person name="Legrand C."/>
            <person name="Pinhassi J."/>
            <person name="Andersson A.F."/>
        </authorList>
    </citation>
    <scope>NUCLEOTIDE SEQUENCE [LARGE SCALE GENOMIC DNA]</scope>
    <source>
        <strain evidence="8">BACL6 MAG-120924-bin43</strain>
    </source>
</reference>
<dbReference type="GO" id="GO:0120159">
    <property type="term" value="F:rRNA pseudouridine synthase activity"/>
    <property type="evidence" value="ECO:0007669"/>
    <property type="project" value="UniProtKB-ARBA"/>
</dbReference>
<evidence type="ECO:0000256" key="1">
    <source>
        <dbReference type="ARBA" id="ARBA00000073"/>
    </source>
</evidence>
<dbReference type="InterPro" id="IPR002942">
    <property type="entry name" value="S4_RNA-bd"/>
</dbReference>
<evidence type="ECO:0000256" key="4">
    <source>
        <dbReference type="PIRSR" id="PIRSR606225-1"/>
    </source>
</evidence>
<dbReference type="InterPro" id="IPR006224">
    <property type="entry name" value="PsdUridine_synth_RluA-like_CS"/>
</dbReference>